<keyword evidence="6" id="KW-0238">DNA-binding</keyword>
<dbReference type="PANTHER" id="PTHR33841:SF6">
    <property type="entry name" value="TYPE II METHYLTRANSFERASE M.HINDII"/>
    <property type="match status" value="1"/>
</dbReference>
<feature type="domain" description="Type II methyltransferase M.TaqI-like" evidence="8">
    <location>
        <begin position="84"/>
        <end position="187"/>
    </location>
</feature>
<dbReference type="GO" id="GO:0009307">
    <property type="term" value="P:DNA restriction-modification system"/>
    <property type="evidence" value="ECO:0007669"/>
    <property type="project" value="UniProtKB-KW"/>
</dbReference>
<dbReference type="EC" id="2.1.1.72" evidence="1"/>
<evidence type="ECO:0000256" key="3">
    <source>
        <dbReference type="ARBA" id="ARBA00022679"/>
    </source>
</evidence>
<dbReference type="Pfam" id="PF07669">
    <property type="entry name" value="Eco57I"/>
    <property type="match status" value="1"/>
</dbReference>
<name>A0A2P0VNA3_9VIRU</name>
<dbReference type="Gene3D" id="3.40.50.150">
    <property type="entry name" value="Vaccinia Virus protein VP39"/>
    <property type="match status" value="1"/>
</dbReference>
<evidence type="ECO:0000256" key="2">
    <source>
        <dbReference type="ARBA" id="ARBA00022603"/>
    </source>
</evidence>
<evidence type="ECO:0000256" key="5">
    <source>
        <dbReference type="ARBA" id="ARBA00022747"/>
    </source>
</evidence>
<dbReference type="SUPFAM" id="SSF53335">
    <property type="entry name" value="S-adenosyl-L-methionine-dependent methyltransferases"/>
    <property type="match status" value="1"/>
</dbReference>
<evidence type="ECO:0000313" key="10">
    <source>
        <dbReference type="Proteomes" id="UP000244773"/>
    </source>
</evidence>
<dbReference type="InterPro" id="IPR050953">
    <property type="entry name" value="N4_N6_ade-DNA_methylase"/>
</dbReference>
<keyword evidence="10" id="KW-1185">Reference proteome</keyword>
<evidence type="ECO:0000259" key="8">
    <source>
        <dbReference type="Pfam" id="PF07669"/>
    </source>
</evidence>
<keyword evidence="5" id="KW-0680">Restriction system</keyword>
<dbReference type="Proteomes" id="UP000244773">
    <property type="component" value="Segment"/>
</dbReference>
<keyword evidence="2 9" id="KW-0489">Methyltransferase</keyword>
<evidence type="ECO:0000256" key="6">
    <source>
        <dbReference type="ARBA" id="ARBA00023125"/>
    </source>
</evidence>
<dbReference type="InterPro" id="IPR029063">
    <property type="entry name" value="SAM-dependent_MTases_sf"/>
</dbReference>
<dbReference type="GO" id="GO:0032259">
    <property type="term" value="P:methylation"/>
    <property type="evidence" value="ECO:0007669"/>
    <property type="project" value="UniProtKB-KW"/>
</dbReference>
<dbReference type="PANTHER" id="PTHR33841">
    <property type="entry name" value="DNA METHYLTRANSFERASE YEEA-RELATED"/>
    <property type="match status" value="1"/>
</dbReference>
<evidence type="ECO:0000256" key="4">
    <source>
        <dbReference type="ARBA" id="ARBA00022691"/>
    </source>
</evidence>
<evidence type="ECO:0000256" key="7">
    <source>
        <dbReference type="ARBA" id="ARBA00047942"/>
    </source>
</evidence>
<keyword evidence="4" id="KW-0949">S-adenosyl-L-methionine</keyword>
<evidence type="ECO:0000313" key="9">
    <source>
        <dbReference type="EMBL" id="AUF82382.1"/>
    </source>
</evidence>
<dbReference type="InterPro" id="IPR011639">
    <property type="entry name" value="MethylTrfase_TaqI-like_dom"/>
</dbReference>
<organism evidence="9">
    <name type="scientific">Tetraselmis virus 1</name>
    <dbReference type="NCBI Taxonomy" id="2060617"/>
    <lineage>
        <taxon>Viruses</taxon>
        <taxon>Varidnaviria</taxon>
        <taxon>Bamfordvirae</taxon>
        <taxon>Nucleocytoviricota</taxon>
        <taxon>Megaviricetes</taxon>
        <taxon>Imitervirales</taxon>
        <taxon>Allomimiviridae</taxon>
        <taxon>Oceanusvirus</taxon>
        <taxon>Oceanusvirus kaneohense</taxon>
    </lineage>
</organism>
<dbReference type="EMBL" id="KY322437">
    <property type="protein sequence ID" value="AUF82382.1"/>
    <property type="molecule type" value="Genomic_DNA"/>
</dbReference>
<dbReference type="GO" id="GO:0009007">
    <property type="term" value="F:site-specific DNA-methyltransferase (adenine-specific) activity"/>
    <property type="evidence" value="ECO:0007669"/>
    <property type="project" value="UniProtKB-EC"/>
</dbReference>
<gene>
    <name evidence="9" type="ORF">TetV_290</name>
</gene>
<comment type="catalytic activity">
    <reaction evidence="7">
        <text>a 2'-deoxyadenosine in DNA + S-adenosyl-L-methionine = an N(6)-methyl-2'-deoxyadenosine in DNA + S-adenosyl-L-homocysteine + H(+)</text>
        <dbReference type="Rhea" id="RHEA:15197"/>
        <dbReference type="Rhea" id="RHEA-COMP:12418"/>
        <dbReference type="Rhea" id="RHEA-COMP:12419"/>
        <dbReference type="ChEBI" id="CHEBI:15378"/>
        <dbReference type="ChEBI" id="CHEBI:57856"/>
        <dbReference type="ChEBI" id="CHEBI:59789"/>
        <dbReference type="ChEBI" id="CHEBI:90615"/>
        <dbReference type="ChEBI" id="CHEBI:90616"/>
        <dbReference type="EC" id="2.1.1.72"/>
    </reaction>
</comment>
<sequence>MIEEIIEKYYIIDNDKKRDLGEIFTPLELVKKMLDQLPSSVWKNPELKWLDPCAGFGVFSVEVYSRLMRSLKSSFEDESRRSKHIVENMLFNVEIDKKNEDSLKQIFYELDPSATPNVWRLDFFSWADPHLNNSFDVIMGNPPYNLNGLNKGGTYHIPYWAMFCLRCCDLLKKGGYLTFVHPPGWRKPSGITKSAGDVLKKYIKEGGLRFLSVNDTRNAPFPPVDYYVYKKGRRERKTATRCTFQGVSYKESVHDFSSASFIPNMITDSSESILKKIINKPGHSPFNFIRDNRFRFPVSQTKAKGIPHVYYYENNTYKLVNLSENQMKQMNGEKIPDYYTKPKIVISFDKPKKVGELYPVFYDGKHPIGTTTNVAYEIIDPKKAELYVSFLSSKLITFLMRITQYSSPPNRKNDLKVLNNIKRPNYRKIKTDEDIYKHYSLTKPEIDLINQIVDY</sequence>
<reference evidence="9" key="1">
    <citation type="journal article" date="2018" name="Virology">
        <title>A giant virus infecting green algae encodes key fermentation genes.</title>
        <authorList>
            <person name="Schvarcz C.R."/>
            <person name="Steward G.F."/>
        </authorList>
    </citation>
    <scope>NUCLEOTIDE SEQUENCE [LARGE SCALE GENOMIC DNA]</scope>
</reference>
<accession>A0A2P0VNA3</accession>
<protein>
    <recommendedName>
        <fullName evidence="1">site-specific DNA-methyltransferase (adenine-specific)</fullName>
        <ecNumber evidence="1">2.1.1.72</ecNumber>
    </recommendedName>
</protein>
<dbReference type="PRINTS" id="PR00507">
    <property type="entry name" value="N12N6MTFRASE"/>
</dbReference>
<keyword evidence="3" id="KW-0808">Transferase</keyword>
<dbReference type="GO" id="GO:0003677">
    <property type="term" value="F:DNA binding"/>
    <property type="evidence" value="ECO:0007669"/>
    <property type="project" value="UniProtKB-KW"/>
</dbReference>
<evidence type="ECO:0000256" key="1">
    <source>
        <dbReference type="ARBA" id="ARBA00011900"/>
    </source>
</evidence>
<proteinExistence type="predicted"/>